<dbReference type="Gene3D" id="1.10.630.10">
    <property type="entry name" value="Cytochrome P450"/>
    <property type="match status" value="1"/>
</dbReference>
<keyword evidence="5 13" id="KW-0349">Heme</keyword>
<keyword evidence="12 15" id="KW-0472">Membrane</keyword>
<dbReference type="PRINTS" id="PR00465">
    <property type="entry name" value="EP450IV"/>
</dbReference>
<keyword evidence="17" id="KW-1185">Reference proteome</keyword>
<keyword evidence="7 13" id="KW-0479">Metal-binding</keyword>
<feature type="transmembrane region" description="Helical" evidence="15">
    <location>
        <begin position="6"/>
        <end position="29"/>
    </location>
</feature>
<comment type="caution">
    <text evidence="16">The sequence shown here is derived from an EMBL/GenBank/DDBJ whole genome shotgun (WGS) entry which is preliminary data.</text>
</comment>
<evidence type="ECO:0000256" key="10">
    <source>
        <dbReference type="ARBA" id="ARBA00023004"/>
    </source>
</evidence>
<evidence type="ECO:0000256" key="8">
    <source>
        <dbReference type="ARBA" id="ARBA00022989"/>
    </source>
</evidence>
<dbReference type="InterPro" id="IPR050121">
    <property type="entry name" value="Cytochrome_P450_monoxygenase"/>
</dbReference>
<evidence type="ECO:0000256" key="14">
    <source>
        <dbReference type="RuleBase" id="RU000461"/>
    </source>
</evidence>
<sequence>MLDLSFVSHFLSGLVFGGILAWAVNLLVIQPLFDPLRKLPGPGASYFQSHLSDVTDPDLSATFHEQQRKNHGKTFKIQGFGRHDLRLMSFDLRVVSHVLTSPVYEKPWQTRSLLSSILGRGIFTMEGAEHDFQRKIISPAFTTQSVKALVPVFLQKAEEMRDKWDEMLSSTGMIASDAVKAPTIDVSHWIARATFDAFGLACLNYNFGALQGETEEVYLAFRRMFDMLSKKTVPRILFPSLDKIMPDVVARTVTDGLNTIYKAGQNLVREKKESIGYEKQDYSKDLLSLLIKSNLSTDPSKSLSDTDLLDQITSFLFAGSDSTALSLSWCLHFLSLNPNIQSQLRDELAHPTTPISPSSKVMAFSECESASFDGYPLLDAVVRESLRLCPPVHATIRVATQDDLIRISEPVVLTDGTVIGAGESIAIRKGSFIHIPIEGLNFSTDIWGTDALEFRPERWMNTSTPTFPGLANVMTFSYGPHSCPGYKFTIAEMKAFLITLLPHFRFSPVEGQRIGKYNGILVRPFVKGRLQDGLQLPLKVERFEG</sequence>
<dbReference type="GO" id="GO:0004497">
    <property type="term" value="F:monooxygenase activity"/>
    <property type="evidence" value="ECO:0007669"/>
    <property type="project" value="UniProtKB-KW"/>
</dbReference>
<dbReference type="EMBL" id="JAYKXP010000080">
    <property type="protein sequence ID" value="KAK7029687.1"/>
    <property type="molecule type" value="Genomic_DNA"/>
</dbReference>
<keyword evidence="9 14" id="KW-0560">Oxidoreductase</keyword>
<keyword evidence="11 14" id="KW-0503">Monooxygenase</keyword>
<reference evidence="16 17" key="1">
    <citation type="submission" date="2024-01" db="EMBL/GenBank/DDBJ databases">
        <title>A draft genome for a cacao thread blight-causing isolate of Paramarasmius palmivorus.</title>
        <authorList>
            <person name="Baruah I.K."/>
            <person name="Bukari Y."/>
            <person name="Amoako-Attah I."/>
            <person name="Meinhardt L.W."/>
            <person name="Bailey B.A."/>
            <person name="Cohen S.P."/>
        </authorList>
    </citation>
    <scope>NUCLEOTIDE SEQUENCE [LARGE SCALE GENOMIC DNA]</scope>
    <source>
        <strain evidence="16 17">GH-12</strain>
    </source>
</reference>
<evidence type="ECO:0008006" key="18">
    <source>
        <dbReference type="Google" id="ProtNLM"/>
    </source>
</evidence>
<protein>
    <recommendedName>
        <fullName evidence="18">Cytochrome P450</fullName>
    </recommendedName>
</protein>
<dbReference type="PROSITE" id="PS00086">
    <property type="entry name" value="CYTOCHROME_P450"/>
    <property type="match status" value="1"/>
</dbReference>
<evidence type="ECO:0000313" key="17">
    <source>
        <dbReference type="Proteomes" id="UP001383192"/>
    </source>
</evidence>
<evidence type="ECO:0000256" key="9">
    <source>
        <dbReference type="ARBA" id="ARBA00023002"/>
    </source>
</evidence>
<dbReference type="GO" id="GO:0020037">
    <property type="term" value="F:heme binding"/>
    <property type="evidence" value="ECO:0007669"/>
    <property type="project" value="InterPro"/>
</dbReference>
<evidence type="ECO:0000256" key="2">
    <source>
        <dbReference type="ARBA" id="ARBA00004370"/>
    </source>
</evidence>
<dbReference type="Proteomes" id="UP001383192">
    <property type="component" value="Unassembled WGS sequence"/>
</dbReference>
<evidence type="ECO:0000256" key="13">
    <source>
        <dbReference type="PIRSR" id="PIRSR602403-1"/>
    </source>
</evidence>
<dbReference type="InterPro" id="IPR001128">
    <property type="entry name" value="Cyt_P450"/>
</dbReference>
<evidence type="ECO:0000256" key="3">
    <source>
        <dbReference type="ARBA" id="ARBA00004721"/>
    </source>
</evidence>
<dbReference type="SUPFAM" id="SSF48264">
    <property type="entry name" value="Cytochrome P450"/>
    <property type="match status" value="1"/>
</dbReference>
<organism evidence="16 17">
    <name type="scientific">Paramarasmius palmivorus</name>
    <dbReference type="NCBI Taxonomy" id="297713"/>
    <lineage>
        <taxon>Eukaryota</taxon>
        <taxon>Fungi</taxon>
        <taxon>Dikarya</taxon>
        <taxon>Basidiomycota</taxon>
        <taxon>Agaricomycotina</taxon>
        <taxon>Agaricomycetes</taxon>
        <taxon>Agaricomycetidae</taxon>
        <taxon>Agaricales</taxon>
        <taxon>Marasmiineae</taxon>
        <taxon>Marasmiaceae</taxon>
        <taxon>Paramarasmius</taxon>
    </lineage>
</organism>
<proteinExistence type="inferred from homology"/>
<dbReference type="InterPro" id="IPR017972">
    <property type="entry name" value="Cyt_P450_CS"/>
</dbReference>
<comment type="cofactor">
    <cofactor evidence="1 13">
        <name>heme</name>
        <dbReference type="ChEBI" id="CHEBI:30413"/>
    </cofactor>
</comment>
<comment type="subcellular location">
    <subcellularLocation>
        <location evidence="2">Membrane</location>
    </subcellularLocation>
</comment>
<evidence type="ECO:0000256" key="6">
    <source>
        <dbReference type="ARBA" id="ARBA00022692"/>
    </source>
</evidence>
<dbReference type="PANTHER" id="PTHR24305:SF166">
    <property type="entry name" value="CYTOCHROME P450 12A4, MITOCHONDRIAL-RELATED"/>
    <property type="match status" value="1"/>
</dbReference>
<keyword evidence="6 15" id="KW-0812">Transmembrane</keyword>
<evidence type="ECO:0000256" key="1">
    <source>
        <dbReference type="ARBA" id="ARBA00001971"/>
    </source>
</evidence>
<dbReference type="PRINTS" id="PR00385">
    <property type="entry name" value="P450"/>
</dbReference>
<accession>A0AAW0BTW7</accession>
<name>A0AAW0BTW7_9AGAR</name>
<dbReference type="InterPro" id="IPR036396">
    <property type="entry name" value="Cyt_P450_sf"/>
</dbReference>
<evidence type="ECO:0000256" key="5">
    <source>
        <dbReference type="ARBA" id="ARBA00022617"/>
    </source>
</evidence>
<dbReference type="PANTHER" id="PTHR24305">
    <property type="entry name" value="CYTOCHROME P450"/>
    <property type="match status" value="1"/>
</dbReference>
<comment type="pathway">
    <text evidence="3">Secondary metabolite biosynthesis; terpenoid biosynthesis.</text>
</comment>
<keyword evidence="10 13" id="KW-0408">Iron</keyword>
<comment type="similarity">
    <text evidence="4 14">Belongs to the cytochrome P450 family.</text>
</comment>
<dbReference type="GO" id="GO:0016020">
    <property type="term" value="C:membrane"/>
    <property type="evidence" value="ECO:0007669"/>
    <property type="project" value="UniProtKB-SubCell"/>
</dbReference>
<evidence type="ECO:0000256" key="15">
    <source>
        <dbReference type="SAM" id="Phobius"/>
    </source>
</evidence>
<keyword evidence="8 15" id="KW-1133">Transmembrane helix</keyword>
<gene>
    <name evidence="16" type="ORF">VNI00_014385</name>
</gene>
<evidence type="ECO:0000256" key="7">
    <source>
        <dbReference type="ARBA" id="ARBA00022723"/>
    </source>
</evidence>
<dbReference type="GO" id="GO:0016705">
    <property type="term" value="F:oxidoreductase activity, acting on paired donors, with incorporation or reduction of molecular oxygen"/>
    <property type="evidence" value="ECO:0007669"/>
    <property type="project" value="InterPro"/>
</dbReference>
<feature type="binding site" description="axial binding residue" evidence="13">
    <location>
        <position position="483"/>
    </location>
    <ligand>
        <name>heme</name>
        <dbReference type="ChEBI" id="CHEBI:30413"/>
    </ligand>
    <ligandPart>
        <name>Fe</name>
        <dbReference type="ChEBI" id="CHEBI:18248"/>
    </ligandPart>
</feature>
<evidence type="ECO:0000256" key="12">
    <source>
        <dbReference type="ARBA" id="ARBA00023136"/>
    </source>
</evidence>
<evidence type="ECO:0000256" key="4">
    <source>
        <dbReference type="ARBA" id="ARBA00010617"/>
    </source>
</evidence>
<evidence type="ECO:0000256" key="11">
    <source>
        <dbReference type="ARBA" id="ARBA00023033"/>
    </source>
</evidence>
<dbReference type="Pfam" id="PF00067">
    <property type="entry name" value="p450"/>
    <property type="match status" value="1"/>
</dbReference>
<dbReference type="GO" id="GO:0005506">
    <property type="term" value="F:iron ion binding"/>
    <property type="evidence" value="ECO:0007669"/>
    <property type="project" value="InterPro"/>
</dbReference>
<dbReference type="InterPro" id="IPR002403">
    <property type="entry name" value="Cyt_P450_E_grp-IV"/>
</dbReference>
<evidence type="ECO:0000313" key="16">
    <source>
        <dbReference type="EMBL" id="KAK7029687.1"/>
    </source>
</evidence>
<dbReference type="AlphaFoldDB" id="A0AAW0BTW7"/>
<dbReference type="CDD" id="cd11069">
    <property type="entry name" value="CYP_FUM15-like"/>
    <property type="match status" value="1"/>
</dbReference>